<evidence type="ECO:0000256" key="2">
    <source>
        <dbReference type="SAM" id="SignalP"/>
    </source>
</evidence>
<comment type="subcellular location">
    <subcellularLocation>
        <location evidence="1">Cell envelope</location>
    </subcellularLocation>
</comment>
<dbReference type="InterPro" id="IPR008929">
    <property type="entry name" value="Chondroitin_lyas"/>
</dbReference>
<dbReference type="Proteomes" id="UP001501433">
    <property type="component" value="Unassembled WGS sequence"/>
</dbReference>
<dbReference type="EMBL" id="BAABJW010000004">
    <property type="protein sequence ID" value="GAA4814758.1"/>
    <property type="molecule type" value="Genomic_DNA"/>
</dbReference>
<feature type="signal peptide" evidence="2">
    <location>
        <begin position="1"/>
        <end position="22"/>
    </location>
</feature>
<keyword evidence="2" id="KW-0732">Signal</keyword>
<dbReference type="RefSeq" id="WP_345277157.1">
    <property type="nucleotide sequence ID" value="NZ_BAABJW010000004.1"/>
</dbReference>
<evidence type="ECO:0000313" key="4">
    <source>
        <dbReference type="EMBL" id="GAA4814758.1"/>
    </source>
</evidence>
<evidence type="ECO:0000259" key="3">
    <source>
        <dbReference type="Pfam" id="PF07940"/>
    </source>
</evidence>
<sequence length="643" mass="73765">MVKKSSIFFLCISLAFQFSAFAQREFLTKSCTAEELKDLLVINQEWVIYPDYSNREAWDKLLGSHKVSLIENGEAYLDYEWKVVRATNYLDYSRTGNRQTMQDPYFDNQDALSALLLAELAEGKGRFLDQIIDGVFMNCEMTSWVLSAHFKISAKEVKNHFPDVNENLIGLYSSQTGAMLSWAYYFFKSEFDKVNLLISERIKFEVEKRILEPYMNMNYWWTALPPYADKKPKVNNWNPWCNANVLQCYMLLENDKEKLAKAVYRSMQSVDMFINEDKDGACDEGPGYWGVAAGKMFDYLSLLEKLTGGKISIFNKPEIKAMAEYIYRANVGNGWVVNFADASAKSKGNPYFIYGFGKAVGSTDMMQFAAYLKSQNPETTIAYNRDIDRALRNATISEALENTTPVFKTPVYSWYPKTEYCFMSNEEGLFLAAKGGYNQENHNHNDVGSFMFYVNATPIFIDTGVGSYTAKTFGPDRYTIWTMQSNYHNVPLINGIAQLPGAQFKATNTRFNKNKKTFTTDISKAYPEDAGVKSWVRSCQLKEDELIIKDLFSLSKTIAPNQINFMTWGEVNIEASGKVIFKVQDETVQLNYNSNLLKPSIETIYLDEKKLNNVWGDYIYRLSFDAITLQTEGEYTFQIKKIK</sequence>
<name>A0ABP9CNG8_9FLAO</name>
<dbReference type="InterPro" id="IPR012480">
    <property type="entry name" value="Hepar_II_III_C"/>
</dbReference>
<comment type="caution">
    <text evidence="4">The sequence shown here is derived from an EMBL/GenBank/DDBJ whole genome shotgun (WGS) entry which is preliminary data.</text>
</comment>
<evidence type="ECO:0000256" key="1">
    <source>
        <dbReference type="ARBA" id="ARBA00004196"/>
    </source>
</evidence>
<feature type="chain" id="PRO_5045362370" evidence="2">
    <location>
        <begin position="23"/>
        <end position="643"/>
    </location>
</feature>
<proteinExistence type="predicted"/>
<dbReference type="SUPFAM" id="SSF48230">
    <property type="entry name" value="Chondroitin AC/alginate lyase"/>
    <property type="match status" value="1"/>
</dbReference>
<organism evidence="4 5">
    <name type="scientific">Litoribaculum gwangyangense</name>
    <dbReference type="NCBI Taxonomy" id="1130722"/>
    <lineage>
        <taxon>Bacteria</taxon>
        <taxon>Pseudomonadati</taxon>
        <taxon>Bacteroidota</taxon>
        <taxon>Flavobacteriia</taxon>
        <taxon>Flavobacteriales</taxon>
        <taxon>Flavobacteriaceae</taxon>
        <taxon>Litoribaculum</taxon>
    </lineage>
</organism>
<feature type="domain" description="Heparinase II/III-like C-terminal" evidence="3">
    <location>
        <begin position="413"/>
        <end position="565"/>
    </location>
</feature>
<dbReference type="Gene3D" id="1.50.10.100">
    <property type="entry name" value="Chondroitin AC/alginate lyase"/>
    <property type="match status" value="1"/>
</dbReference>
<evidence type="ECO:0000313" key="5">
    <source>
        <dbReference type="Proteomes" id="UP001501433"/>
    </source>
</evidence>
<dbReference type="Gene3D" id="2.70.98.70">
    <property type="match status" value="1"/>
</dbReference>
<protein>
    <submittedName>
        <fullName evidence="4">Heparinase II/III family protein</fullName>
    </submittedName>
</protein>
<gene>
    <name evidence="4" type="ORF">GCM10023330_23240</name>
</gene>
<accession>A0ABP9CNG8</accession>
<keyword evidence="5" id="KW-1185">Reference proteome</keyword>
<dbReference type="Pfam" id="PF07940">
    <property type="entry name" value="Hepar_II_III_C"/>
    <property type="match status" value="1"/>
</dbReference>
<reference evidence="5" key="1">
    <citation type="journal article" date="2019" name="Int. J. Syst. Evol. Microbiol.">
        <title>The Global Catalogue of Microorganisms (GCM) 10K type strain sequencing project: providing services to taxonomists for standard genome sequencing and annotation.</title>
        <authorList>
            <consortium name="The Broad Institute Genomics Platform"/>
            <consortium name="The Broad Institute Genome Sequencing Center for Infectious Disease"/>
            <person name="Wu L."/>
            <person name="Ma J."/>
        </authorList>
    </citation>
    <scope>NUCLEOTIDE SEQUENCE [LARGE SCALE GENOMIC DNA]</scope>
    <source>
        <strain evidence="5">JCM 18325</strain>
    </source>
</reference>